<feature type="region of interest" description="Disordered" evidence="2">
    <location>
        <begin position="298"/>
        <end position="322"/>
    </location>
</feature>
<feature type="region of interest" description="Disordered" evidence="2">
    <location>
        <begin position="354"/>
        <end position="375"/>
    </location>
</feature>
<evidence type="ECO:0000256" key="2">
    <source>
        <dbReference type="SAM" id="MobiDB-lite"/>
    </source>
</evidence>
<proteinExistence type="predicted"/>
<dbReference type="GO" id="GO:0003723">
    <property type="term" value="F:RNA binding"/>
    <property type="evidence" value="ECO:0007669"/>
    <property type="project" value="UniProtKB-UniRule"/>
</dbReference>
<dbReference type="Gene3D" id="3.30.1370.10">
    <property type="entry name" value="K Homology domain, type 1"/>
    <property type="match status" value="1"/>
</dbReference>
<name>A0A1Q9F1I4_SYMMI</name>
<dbReference type="OrthoDB" id="446476at2759"/>
<dbReference type="InterPro" id="IPR036612">
    <property type="entry name" value="KH_dom_type_1_sf"/>
</dbReference>
<dbReference type="EMBL" id="LSRX01000027">
    <property type="protein sequence ID" value="OLQ13513.1"/>
    <property type="molecule type" value="Genomic_DNA"/>
</dbReference>
<dbReference type="SUPFAM" id="SSF54791">
    <property type="entry name" value="Eukaryotic type KH-domain (KH-domain type I)"/>
    <property type="match status" value="1"/>
</dbReference>
<sequence>MTLRVVPLSEEPMVNNELDMVRQRVESANSRLEDGPSAALTSSARAEEKSTLAQGVALCQDTTKGHQALHKPWTTVANLVRKALATDVQDLMKVLDDVETALGGIAEKLDTVNDKVDKVDKWVGLAGPRRKSRSKTPRRNRKRGGGWDNEEAPPAVPAPSSFTAQAAPSRPALPPGAAPPMLPGPAPSHPVPVNRFGIPEATPEALAAAVFRAQQVEAAGLEAIRGTGQIPRGPPDLPTGTEVIEQKCVAYLIGKGGQALAAINAAAGVSIQIDQSTKSFGWSMANIYGTEEGAAKAQGHKLQKTTTEREAKRCGVRSQDDSQAKGLRIPTSSCIIDAAVSLVLWTGLVTALGGEPHGRPRAPNASGSARLKLDS</sequence>
<evidence type="ECO:0000259" key="3">
    <source>
        <dbReference type="Pfam" id="PF00013"/>
    </source>
</evidence>
<dbReference type="CDD" id="cd00105">
    <property type="entry name" value="KH-I"/>
    <property type="match status" value="1"/>
</dbReference>
<protein>
    <recommendedName>
        <fullName evidence="3">K Homology domain-containing protein</fullName>
    </recommendedName>
</protein>
<evidence type="ECO:0000256" key="1">
    <source>
        <dbReference type="PROSITE-ProRule" id="PRU00117"/>
    </source>
</evidence>
<gene>
    <name evidence="4" type="ORF">AK812_SmicGene2455</name>
</gene>
<feature type="domain" description="K Homology" evidence="3">
    <location>
        <begin position="244"/>
        <end position="298"/>
    </location>
</feature>
<dbReference type="Proteomes" id="UP000186817">
    <property type="component" value="Unassembled WGS sequence"/>
</dbReference>
<comment type="caution">
    <text evidence="4">The sequence shown here is derived from an EMBL/GenBank/DDBJ whole genome shotgun (WGS) entry which is preliminary data.</text>
</comment>
<feature type="compositionally biased region" description="Basic residues" evidence="2">
    <location>
        <begin position="128"/>
        <end position="144"/>
    </location>
</feature>
<reference evidence="4 5" key="1">
    <citation type="submission" date="2016-02" db="EMBL/GenBank/DDBJ databases">
        <title>Genome analysis of coral dinoflagellate symbionts highlights evolutionary adaptations to a symbiotic lifestyle.</title>
        <authorList>
            <person name="Aranda M."/>
            <person name="Li Y."/>
            <person name="Liew Y.J."/>
            <person name="Baumgarten S."/>
            <person name="Simakov O."/>
            <person name="Wilson M."/>
            <person name="Piel J."/>
            <person name="Ashoor H."/>
            <person name="Bougouffa S."/>
            <person name="Bajic V.B."/>
            <person name="Ryu T."/>
            <person name="Ravasi T."/>
            <person name="Bayer T."/>
            <person name="Micklem G."/>
            <person name="Kim H."/>
            <person name="Bhak J."/>
            <person name="Lajeunesse T.C."/>
            <person name="Voolstra C.R."/>
        </authorList>
    </citation>
    <scope>NUCLEOTIDE SEQUENCE [LARGE SCALE GENOMIC DNA]</scope>
    <source>
        <strain evidence="4 5">CCMP2467</strain>
    </source>
</reference>
<feature type="compositionally biased region" description="Basic and acidic residues" evidence="2">
    <location>
        <begin position="306"/>
        <end position="322"/>
    </location>
</feature>
<accession>A0A1Q9F1I4</accession>
<dbReference type="InterPro" id="IPR004088">
    <property type="entry name" value="KH_dom_type_1"/>
</dbReference>
<feature type="compositionally biased region" description="Pro residues" evidence="2">
    <location>
        <begin position="171"/>
        <end position="188"/>
    </location>
</feature>
<organism evidence="4 5">
    <name type="scientific">Symbiodinium microadriaticum</name>
    <name type="common">Dinoflagellate</name>
    <name type="synonym">Zooxanthella microadriatica</name>
    <dbReference type="NCBI Taxonomy" id="2951"/>
    <lineage>
        <taxon>Eukaryota</taxon>
        <taxon>Sar</taxon>
        <taxon>Alveolata</taxon>
        <taxon>Dinophyceae</taxon>
        <taxon>Suessiales</taxon>
        <taxon>Symbiodiniaceae</taxon>
        <taxon>Symbiodinium</taxon>
    </lineage>
</organism>
<keyword evidence="1" id="KW-0694">RNA-binding</keyword>
<feature type="region of interest" description="Disordered" evidence="2">
    <location>
        <begin position="127"/>
        <end position="188"/>
    </location>
</feature>
<dbReference type="PROSITE" id="PS50084">
    <property type="entry name" value="KH_TYPE_1"/>
    <property type="match status" value="1"/>
</dbReference>
<dbReference type="AlphaFoldDB" id="A0A1Q9F1I4"/>
<evidence type="ECO:0000313" key="4">
    <source>
        <dbReference type="EMBL" id="OLQ13513.1"/>
    </source>
</evidence>
<dbReference type="Pfam" id="PF00013">
    <property type="entry name" value="KH_1"/>
    <property type="match status" value="1"/>
</dbReference>
<evidence type="ECO:0000313" key="5">
    <source>
        <dbReference type="Proteomes" id="UP000186817"/>
    </source>
</evidence>
<keyword evidence="5" id="KW-1185">Reference proteome</keyword>